<protein>
    <submittedName>
        <fullName evidence="2">Uncharacterized protein</fullName>
    </submittedName>
</protein>
<dbReference type="EMBL" id="JAGTXO010000003">
    <property type="protein sequence ID" value="KAG8469153.1"/>
    <property type="molecule type" value="Genomic_DNA"/>
</dbReference>
<accession>A0A8J5XPK7</accession>
<dbReference type="Proteomes" id="UP000751190">
    <property type="component" value="Unassembled WGS sequence"/>
</dbReference>
<feature type="compositionally biased region" description="Basic residues" evidence="1">
    <location>
        <begin position="344"/>
        <end position="360"/>
    </location>
</feature>
<sequence>MPSHEEMVAHLIDDLPHGAWAERGAPRATFAAGAASTAVPSRIAPAWRGPSELLPYGSAQGARMQYELRLTNRAYDPASGASAAAAVTVVHVPGTATLYELARLIDERHLRHTGAGAQHRTWYFALPRLDPLDGAAAYFSPFGSSFVSPFGPIGTRPLGVAPAYRFYGPKASCAAGSRFPAQTCEGATELCRLGLQAGETLEFVSGVHALGANVVSAYVRAVHCADPDPDDAGAAGAPGAWAGAGDVLVDRRAGSGTPSVEYGSDSASPPSSLLATPPMHARAFPPAPWLPRAHACAPAHAPSPVSPPPPHDAQARPMRPRTPSSSAGEQSVCDVDADDDDGRRNRRGKNAPSRQRHSARRAAAFRLKEAEQRGAQLAQPAGARAVARAA</sequence>
<dbReference type="AlphaFoldDB" id="A0A8J5XPK7"/>
<feature type="region of interest" description="Disordered" evidence="1">
    <location>
        <begin position="295"/>
        <end position="390"/>
    </location>
</feature>
<evidence type="ECO:0000313" key="2">
    <source>
        <dbReference type="EMBL" id="KAG8469153.1"/>
    </source>
</evidence>
<name>A0A8J5XPK7_DIALT</name>
<feature type="region of interest" description="Disordered" evidence="1">
    <location>
        <begin position="250"/>
        <end position="279"/>
    </location>
</feature>
<proteinExistence type="predicted"/>
<feature type="compositionally biased region" description="Low complexity" evidence="1">
    <location>
        <begin position="266"/>
        <end position="278"/>
    </location>
</feature>
<organism evidence="2 3">
    <name type="scientific">Diacronema lutheri</name>
    <name type="common">Unicellular marine alga</name>
    <name type="synonym">Monochrysis lutheri</name>
    <dbReference type="NCBI Taxonomy" id="2081491"/>
    <lineage>
        <taxon>Eukaryota</taxon>
        <taxon>Haptista</taxon>
        <taxon>Haptophyta</taxon>
        <taxon>Pavlovophyceae</taxon>
        <taxon>Pavlovales</taxon>
        <taxon>Pavlovaceae</taxon>
        <taxon>Diacronema</taxon>
    </lineage>
</organism>
<evidence type="ECO:0000256" key="1">
    <source>
        <dbReference type="SAM" id="MobiDB-lite"/>
    </source>
</evidence>
<evidence type="ECO:0000313" key="3">
    <source>
        <dbReference type="Proteomes" id="UP000751190"/>
    </source>
</evidence>
<keyword evidence="3" id="KW-1185">Reference proteome</keyword>
<gene>
    <name evidence="2" type="ORF">KFE25_007671</name>
</gene>
<reference evidence="2" key="1">
    <citation type="submission" date="2021-05" db="EMBL/GenBank/DDBJ databases">
        <title>The genome of the haptophyte Pavlova lutheri (Diacronema luteri, Pavlovales) - a model for lipid biosynthesis in eukaryotic algae.</title>
        <authorList>
            <person name="Hulatt C.J."/>
            <person name="Posewitz M.C."/>
        </authorList>
    </citation>
    <scope>NUCLEOTIDE SEQUENCE</scope>
    <source>
        <strain evidence="2">NIVA-4/92</strain>
    </source>
</reference>
<comment type="caution">
    <text evidence="2">The sequence shown here is derived from an EMBL/GenBank/DDBJ whole genome shotgun (WGS) entry which is preliminary data.</text>
</comment>
<feature type="compositionally biased region" description="Low complexity" evidence="1">
    <location>
        <begin position="373"/>
        <end position="390"/>
    </location>
</feature>